<dbReference type="GO" id="GO:0003677">
    <property type="term" value="F:DNA binding"/>
    <property type="evidence" value="ECO:0007669"/>
    <property type="project" value="UniProtKB-KW"/>
</dbReference>
<dbReference type="AlphaFoldDB" id="A0A8J4YFU8"/>
<dbReference type="SMART" id="SM00674">
    <property type="entry name" value="CENPB"/>
    <property type="match status" value="1"/>
</dbReference>
<evidence type="ECO:0000313" key="6">
    <source>
        <dbReference type="EMBL" id="KAG0725743.1"/>
    </source>
</evidence>
<dbReference type="PROSITE" id="PS51253">
    <property type="entry name" value="HTH_CENPB"/>
    <property type="match status" value="1"/>
</dbReference>
<keyword evidence="2" id="KW-0238">DNA-binding</keyword>
<dbReference type="GO" id="GO:0005634">
    <property type="term" value="C:nucleus"/>
    <property type="evidence" value="ECO:0007669"/>
    <property type="project" value="UniProtKB-SubCell"/>
</dbReference>
<dbReference type="Proteomes" id="UP000770661">
    <property type="component" value="Unassembled WGS sequence"/>
</dbReference>
<evidence type="ECO:0000256" key="4">
    <source>
        <dbReference type="SAM" id="MobiDB-lite"/>
    </source>
</evidence>
<keyword evidence="7" id="KW-1185">Reference proteome</keyword>
<dbReference type="OrthoDB" id="6783302at2759"/>
<accession>A0A8J4YFU8</accession>
<feature type="region of interest" description="Disordered" evidence="4">
    <location>
        <begin position="242"/>
        <end position="279"/>
    </location>
</feature>
<evidence type="ECO:0000259" key="5">
    <source>
        <dbReference type="PROSITE" id="PS51253"/>
    </source>
</evidence>
<name>A0A8J4YFU8_CHIOP</name>
<organism evidence="6 7">
    <name type="scientific">Chionoecetes opilio</name>
    <name type="common">Atlantic snow crab</name>
    <name type="synonym">Cancer opilio</name>
    <dbReference type="NCBI Taxonomy" id="41210"/>
    <lineage>
        <taxon>Eukaryota</taxon>
        <taxon>Metazoa</taxon>
        <taxon>Ecdysozoa</taxon>
        <taxon>Arthropoda</taxon>
        <taxon>Crustacea</taxon>
        <taxon>Multicrustacea</taxon>
        <taxon>Malacostraca</taxon>
        <taxon>Eumalacostraca</taxon>
        <taxon>Eucarida</taxon>
        <taxon>Decapoda</taxon>
        <taxon>Pleocyemata</taxon>
        <taxon>Brachyura</taxon>
        <taxon>Eubrachyura</taxon>
        <taxon>Majoidea</taxon>
        <taxon>Majidae</taxon>
        <taxon>Chionoecetes</taxon>
    </lineage>
</organism>
<dbReference type="EMBL" id="JACEEZ010005305">
    <property type="protein sequence ID" value="KAG0725743.1"/>
    <property type="molecule type" value="Genomic_DNA"/>
</dbReference>
<protein>
    <submittedName>
        <fullName evidence="6">Tigger transposable element-derived protein 1</fullName>
    </submittedName>
</protein>
<feature type="compositionally biased region" description="Low complexity" evidence="4">
    <location>
        <begin position="262"/>
        <end position="273"/>
    </location>
</feature>
<gene>
    <name evidence="6" type="primary">TIGD1_23</name>
    <name evidence="6" type="ORF">GWK47_038019</name>
</gene>
<feature type="domain" description="HTH CENPB-type" evidence="5">
    <location>
        <begin position="78"/>
        <end position="159"/>
    </location>
</feature>
<reference evidence="6" key="1">
    <citation type="submission" date="2020-07" db="EMBL/GenBank/DDBJ databases">
        <title>The High-quality genome of the commercially important snow crab, Chionoecetes opilio.</title>
        <authorList>
            <person name="Jeong J.-H."/>
            <person name="Ryu S."/>
        </authorList>
    </citation>
    <scope>NUCLEOTIDE SEQUENCE</scope>
    <source>
        <strain evidence="6">MADBK_172401_WGS</strain>
        <tissue evidence="6">Digestive gland</tissue>
    </source>
</reference>
<evidence type="ECO:0000256" key="2">
    <source>
        <dbReference type="ARBA" id="ARBA00023125"/>
    </source>
</evidence>
<evidence type="ECO:0000313" key="7">
    <source>
        <dbReference type="Proteomes" id="UP000770661"/>
    </source>
</evidence>
<dbReference type="Pfam" id="PF03221">
    <property type="entry name" value="HTH_Tnp_Tc5"/>
    <property type="match status" value="1"/>
</dbReference>
<keyword evidence="3" id="KW-0539">Nucleus</keyword>
<comment type="caution">
    <text evidence="6">The sequence shown here is derived from an EMBL/GenBank/DDBJ whole genome shotgun (WGS) entry which is preliminary data.</text>
</comment>
<sequence length="553" mass="61818">MSSKRSAPPTPGSSEKKRKVLSLAEKMDVLAVIDSGLGWSATGKKFGLHEATVRTIWKTSEKIRQSVRESADVSSKVASVSRRDPLLEKMEKILNRWISEQVDQRKSNVDGVAIREKARSIYDHLAEKEPSGSSPAPGFIASHGWFHRFKQRFSLHNIARTGDDADEDDDTETRPVFTIMKLRNLLREADNLTELFTDQDPIQERSIKFKRVVDEGLIPYKETLRSMEASACQKPITAFFKPSPASTPAKKHSTPATPPVTTPARQPVTPATPDNTTLSMSSVSPIPLCGFDDPDDTDKGESHITPTPHVKCLGVYLSADGSFSHHITETVRKARGMAGWVMRTFASREPEVMLTLWKALVQPLLDYCSQLWSPHKKADIQRLEAVQRSFTKHIRGLHDLNYWNLLKTLGIYSQQRQRERYRAIYIWKVLEKQVPDPTSSALQPHLNERTGCKCSRRTLPSKAPGRCKTLLSASLAHEGPKTFNSLPKNVRNITGCSVNTFIYGLDKILWTVPHEPPALGYTAKCRTSNTITDHVALLDRDARTGSSGGPPRL</sequence>
<dbReference type="InterPro" id="IPR006600">
    <property type="entry name" value="HTH_CenpB_DNA-bd_dom"/>
</dbReference>
<comment type="subcellular location">
    <subcellularLocation>
        <location evidence="1">Nucleus</location>
    </subcellularLocation>
</comment>
<dbReference type="Pfam" id="PF04218">
    <property type="entry name" value="CENP-B_N"/>
    <property type="match status" value="1"/>
</dbReference>
<evidence type="ECO:0000256" key="3">
    <source>
        <dbReference type="ARBA" id="ARBA00023242"/>
    </source>
</evidence>
<dbReference type="Gene3D" id="1.10.10.60">
    <property type="entry name" value="Homeodomain-like"/>
    <property type="match status" value="2"/>
</dbReference>
<dbReference type="InterPro" id="IPR007889">
    <property type="entry name" value="HTH_Psq"/>
</dbReference>
<dbReference type="PANTHER" id="PTHR33332">
    <property type="entry name" value="REVERSE TRANSCRIPTASE DOMAIN-CONTAINING PROTEIN"/>
    <property type="match status" value="1"/>
</dbReference>
<proteinExistence type="predicted"/>
<dbReference type="SUPFAM" id="SSF46689">
    <property type="entry name" value="Homeodomain-like"/>
    <property type="match status" value="2"/>
</dbReference>
<dbReference type="InterPro" id="IPR009057">
    <property type="entry name" value="Homeodomain-like_sf"/>
</dbReference>
<evidence type="ECO:0000256" key="1">
    <source>
        <dbReference type="ARBA" id="ARBA00004123"/>
    </source>
</evidence>